<dbReference type="AlphaFoldDB" id="A0AB34KPI5"/>
<keyword evidence="2" id="KW-0560">Oxidoreductase</keyword>
<dbReference type="GO" id="GO:0016491">
    <property type="term" value="F:oxidoreductase activity"/>
    <property type="evidence" value="ECO:0007669"/>
    <property type="project" value="UniProtKB-KW"/>
</dbReference>
<evidence type="ECO:0000313" key="5">
    <source>
        <dbReference type="Proteomes" id="UP000803884"/>
    </source>
</evidence>
<reference evidence="4 5" key="1">
    <citation type="journal article" date="2020" name="Microbiol. Resour. Announc.">
        <title>Draft Genome Sequence of a Cladosporium Species Isolated from the Mesophotic Ascidian Didemnum maculosum.</title>
        <authorList>
            <person name="Gioti A."/>
            <person name="Siaperas R."/>
            <person name="Nikolaivits E."/>
            <person name="Le Goff G."/>
            <person name="Ouazzani J."/>
            <person name="Kotoulas G."/>
            <person name="Topakas E."/>
        </authorList>
    </citation>
    <scope>NUCLEOTIDE SEQUENCE [LARGE SCALE GENOMIC DNA]</scope>
    <source>
        <strain evidence="4 5">TM138-S3</strain>
    </source>
</reference>
<name>A0AB34KPI5_9PEZI</name>
<dbReference type="Gene3D" id="3.40.50.720">
    <property type="entry name" value="NAD(P)-binding Rossmann-like Domain"/>
    <property type="match status" value="1"/>
</dbReference>
<keyword evidence="5" id="KW-1185">Reference proteome</keyword>
<dbReference type="PANTHER" id="PTHR24320">
    <property type="entry name" value="RETINOL DEHYDROGENASE"/>
    <property type="match status" value="1"/>
</dbReference>
<comment type="similarity">
    <text evidence="1">Belongs to the short-chain dehydrogenases/reductases (SDR) family.</text>
</comment>
<dbReference type="InterPro" id="IPR036291">
    <property type="entry name" value="NAD(P)-bd_dom_sf"/>
</dbReference>
<dbReference type="EMBL" id="JAAQHG020000013">
    <property type="protein sequence ID" value="KAL1586723.1"/>
    <property type="molecule type" value="Genomic_DNA"/>
</dbReference>
<sequence length="354" mass="38403">MSTIAPYESFHLSPTGPGDERPTATQIVLDQGLLGQLTNFNIAITGGSAGLGRETAKALHATGARIFILVPPVEGSAAAAKEIEEENKADSRLTECQSVLKPIETIFLDLGSQASVRDGAKELRKKTANRLNVLICNAGIMSPPFTDTKDGFEPHFGINFLGHFLLVNELTDALESGAKVTPQVPSRIVCLSSLGHRACSLSVDDLPPKVPDTISQQAAPELYHDSKLLTLWMANEAERRFSNRNIHCFSVNPGSIETPLTAHLGWNSIRAVMGDKVKEFDRLSKSIPQGAATTVWGAVGKELEGQGGLYLDDVRVALPAEEGRGFFTHGYAPHAYDRKSEHELWKLADRLIKE</sequence>
<accession>A0AB34KPI5</accession>
<dbReference type="Proteomes" id="UP000803884">
    <property type="component" value="Unassembled WGS sequence"/>
</dbReference>
<dbReference type="GeneID" id="96006148"/>
<gene>
    <name evidence="4" type="ORF">WHR41_04704</name>
</gene>
<evidence type="ECO:0008006" key="6">
    <source>
        <dbReference type="Google" id="ProtNLM"/>
    </source>
</evidence>
<protein>
    <recommendedName>
        <fullName evidence="6">NAD(P)-binding protein</fullName>
    </recommendedName>
</protein>
<dbReference type="PANTHER" id="PTHR24320:SF272">
    <property type="entry name" value="NAD(P)-BINDING ROSSMANN-FOLD SUPERFAMILY PROTEIN"/>
    <property type="match status" value="1"/>
</dbReference>
<evidence type="ECO:0000256" key="3">
    <source>
        <dbReference type="SAM" id="MobiDB-lite"/>
    </source>
</evidence>
<evidence type="ECO:0000256" key="1">
    <source>
        <dbReference type="ARBA" id="ARBA00006484"/>
    </source>
</evidence>
<dbReference type="SUPFAM" id="SSF51735">
    <property type="entry name" value="NAD(P)-binding Rossmann-fold domains"/>
    <property type="match status" value="1"/>
</dbReference>
<comment type="caution">
    <text evidence="4">The sequence shown here is derived from an EMBL/GenBank/DDBJ whole genome shotgun (WGS) entry which is preliminary data.</text>
</comment>
<organism evidence="4 5">
    <name type="scientific">Cladosporium halotolerans</name>
    <dbReference type="NCBI Taxonomy" id="1052096"/>
    <lineage>
        <taxon>Eukaryota</taxon>
        <taxon>Fungi</taxon>
        <taxon>Dikarya</taxon>
        <taxon>Ascomycota</taxon>
        <taxon>Pezizomycotina</taxon>
        <taxon>Dothideomycetes</taxon>
        <taxon>Dothideomycetidae</taxon>
        <taxon>Cladosporiales</taxon>
        <taxon>Cladosporiaceae</taxon>
        <taxon>Cladosporium</taxon>
    </lineage>
</organism>
<dbReference type="PRINTS" id="PR00081">
    <property type="entry name" value="GDHRDH"/>
</dbReference>
<feature type="region of interest" description="Disordered" evidence="3">
    <location>
        <begin position="1"/>
        <end position="21"/>
    </location>
</feature>
<dbReference type="InterPro" id="IPR002347">
    <property type="entry name" value="SDR_fam"/>
</dbReference>
<evidence type="ECO:0000256" key="2">
    <source>
        <dbReference type="ARBA" id="ARBA00023002"/>
    </source>
</evidence>
<dbReference type="Pfam" id="PF00106">
    <property type="entry name" value="adh_short"/>
    <property type="match status" value="1"/>
</dbReference>
<dbReference type="RefSeq" id="XP_069229828.1">
    <property type="nucleotide sequence ID" value="XM_069373310.1"/>
</dbReference>
<evidence type="ECO:0000313" key="4">
    <source>
        <dbReference type="EMBL" id="KAL1586723.1"/>
    </source>
</evidence>
<proteinExistence type="inferred from homology"/>